<proteinExistence type="predicted"/>
<dbReference type="EMBL" id="CP051180">
    <property type="protein sequence ID" value="QIZ78858.1"/>
    <property type="molecule type" value="Genomic_DNA"/>
</dbReference>
<protein>
    <recommendedName>
        <fullName evidence="3">Spondin_N</fullName>
    </recommendedName>
</protein>
<dbReference type="InterPro" id="IPR038678">
    <property type="entry name" value="Spondin_N_sf"/>
</dbReference>
<evidence type="ECO:0000313" key="1">
    <source>
        <dbReference type="EMBL" id="QIZ78858.1"/>
    </source>
</evidence>
<dbReference type="AlphaFoldDB" id="A0A6H1UJ56"/>
<evidence type="ECO:0008006" key="3">
    <source>
        <dbReference type="Google" id="ProtNLM"/>
    </source>
</evidence>
<accession>A0A6H1UJ56</accession>
<dbReference type="NCBIfam" id="NF038123">
    <property type="entry name" value="NF038123_dom"/>
    <property type="match status" value="1"/>
</dbReference>
<keyword evidence="2" id="KW-1185">Reference proteome</keyword>
<gene>
    <name evidence="1" type="ORF">HER31_09095</name>
</gene>
<organism evidence="1 2">
    <name type="scientific">Ferrimonas lipolytica</name>
    <dbReference type="NCBI Taxonomy" id="2724191"/>
    <lineage>
        <taxon>Bacteria</taxon>
        <taxon>Pseudomonadati</taxon>
        <taxon>Pseudomonadota</taxon>
        <taxon>Gammaproteobacteria</taxon>
        <taxon>Alteromonadales</taxon>
        <taxon>Ferrimonadaceae</taxon>
        <taxon>Ferrimonas</taxon>
    </lineage>
</organism>
<dbReference type="InterPro" id="IPR009465">
    <property type="entry name" value="Spondin_N"/>
</dbReference>
<dbReference type="Gene3D" id="2.60.40.2130">
    <property type="entry name" value="F-spondin domain"/>
    <property type="match status" value="1"/>
</dbReference>
<evidence type="ECO:0000313" key="2">
    <source>
        <dbReference type="Proteomes" id="UP000501602"/>
    </source>
</evidence>
<dbReference type="Proteomes" id="UP000501602">
    <property type="component" value="Chromosome"/>
</dbReference>
<reference evidence="1 2" key="1">
    <citation type="submission" date="2020-04" db="EMBL/GenBank/DDBJ databases">
        <title>Ferrimonas sp. S7 isolated from sea water.</title>
        <authorList>
            <person name="Bae S.S."/>
            <person name="Baek K."/>
        </authorList>
    </citation>
    <scope>NUCLEOTIDE SEQUENCE [LARGE SCALE GENOMIC DNA]</scope>
    <source>
        <strain evidence="1 2">S7</strain>
    </source>
</reference>
<dbReference type="KEGG" id="fes:HER31_09095"/>
<sequence length="201" mass="20513">MATYQVAFTNLTNAQPMSPLAAYLHDGSVASWQIGMPASAGIEVLAESGDGSTWLAEATAAGAMVTANGEGIVMPGNEQLVTLTVATQQSVYLGLATMLVNTNDAFTGAGAVYLNLAVGEAISGVVPVMDAGTEANSELATTIPGPAGGGTGYDAVRDDVGDYVARHGGIVGIDDGKMDSALGHQHRFDSPVANWRVTRIE</sequence>
<name>A0A6H1UJ56_9GAMM</name>